<dbReference type="EMBL" id="JACXVP010000012">
    <property type="protein sequence ID" value="KAG5572882.1"/>
    <property type="molecule type" value="Genomic_DNA"/>
</dbReference>
<dbReference type="AlphaFoldDB" id="A0A9J5WBD5"/>
<gene>
    <name evidence="1" type="ORF">H5410_062648</name>
</gene>
<organism evidence="1 2">
    <name type="scientific">Solanum commersonii</name>
    <name type="common">Commerson's wild potato</name>
    <name type="synonym">Commerson's nightshade</name>
    <dbReference type="NCBI Taxonomy" id="4109"/>
    <lineage>
        <taxon>Eukaryota</taxon>
        <taxon>Viridiplantae</taxon>
        <taxon>Streptophyta</taxon>
        <taxon>Embryophyta</taxon>
        <taxon>Tracheophyta</taxon>
        <taxon>Spermatophyta</taxon>
        <taxon>Magnoliopsida</taxon>
        <taxon>eudicotyledons</taxon>
        <taxon>Gunneridae</taxon>
        <taxon>Pentapetalae</taxon>
        <taxon>asterids</taxon>
        <taxon>lamiids</taxon>
        <taxon>Solanales</taxon>
        <taxon>Solanaceae</taxon>
        <taxon>Solanoideae</taxon>
        <taxon>Solaneae</taxon>
        <taxon>Solanum</taxon>
    </lineage>
</organism>
<proteinExistence type="predicted"/>
<sequence>MAKNEKEEEKCASICANFWGISLVKYLGRFHGFVFGIPIVGPTIPVEAFGDRSREKLLIAELEHAAIDFSCRLWFRDIEHV</sequence>
<evidence type="ECO:0000313" key="2">
    <source>
        <dbReference type="Proteomes" id="UP000824120"/>
    </source>
</evidence>
<accession>A0A9J5WBD5</accession>
<evidence type="ECO:0000313" key="1">
    <source>
        <dbReference type="EMBL" id="KAG5572882.1"/>
    </source>
</evidence>
<dbReference type="Proteomes" id="UP000824120">
    <property type="component" value="Chromosome 12"/>
</dbReference>
<name>A0A9J5WBD5_SOLCO</name>
<protein>
    <submittedName>
        <fullName evidence="1">Uncharacterized protein</fullName>
    </submittedName>
</protein>
<comment type="caution">
    <text evidence="1">The sequence shown here is derived from an EMBL/GenBank/DDBJ whole genome shotgun (WGS) entry which is preliminary data.</text>
</comment>
<keyword evidence="2" id="KW-1185">Reference proteome</keyword>
<reference evidence="1 2" key="1">
    <citation type="submission" date="2020-09" db="EMBL/GenBank/DDBJ databases">
        <title>De no assembly of potato wild relative species, Solanum commersonii.</title>
        <authorList>
            <person name="Cho K."/>
        </authorList>
    </citation>
    <scope>NUCLEOTIDE SEQUENCE [LARGE SCALE GENOMIC DNA]</scope>
    <source>
        <strain evidence="1">LZ3.2</strain>
        <tissue evidence="1">Leaf</tissue>
    </source>
</reference>